<keyword evidence="1" id="KW-0732">Signal</keyword>
<keyword evidence="3" id="KW-1185">Reference proteome</keyword>
<dbReference type="EMBL" id="CP027665">
    <property type="protein sequence ID" value="AVO37563.1"/>
    <property type="molecule type" value="Genomic_DNA"/>
</dbReference>
<sequence length="264" mass="28727">MWKSAKLACLALALVGPARAEFDGSGVSGQWLREIALGRFEIARGATLNETEVIVRQTKKLTVLAMVYHEVYEKQCGAPEPARVFSVRVDWVKQIAPGIEEIEEGTPSEIRVRLPYADVFGKGMSLALNPAQMVFTFGPDAMQMVAGLYSASIDAIRLNGCGSAELDVFERNLAAIVRGEPSLQRRGAVPTHLEERCDATGVAGLDARMSVTVESACDCLSDIFWKGLPEDWLARVEDGFSHEAVLLSAALSPELWEGARSCLR</sequence>
<protein>
    <submittedName>
        <fullName evidence="2">Uncharacterized protein</fullName>
    </submittedName>
</protein>
<name>A0A2S0MPC1_9RHOB</name>
<dbReference type="AlphaFoldDB" id="A0A2S0MPC1"/>
<evidence type="ECO:0000313" key="3">
    <source>
        <dbReference type="Proteomes" id="UP000237655"/>
    </source>
</evidence>
<dbReference type="Proteomes" id="UP000237655">
    <property type="component" value="Chromosome"/>
</dbReference>
<organism evidence="2 3">
    <name type="scientific">Pukyongiella litopenaei</name>
    <dbReference type="NCBI Taxonomy" id="2605946"/>
    <lineage>
        <taxon>Bacteria</taxon>
        <taxon>Pseudomonadati</taxon>
        <taxon>Pseudomonadota</taxon>
        <taxon>Alphaproteobacteria</taxon>
        <taxon>Rhodobacterales</taxon>
        <taxon>Paracoccaceae</taxon>
        <taxon>Pukyongiella</taxon>
    </lineage>
</organism>
<evidence type="ECO:0000256" key="1">
    <source>
        <dbReference type="SAM" id="SignalP"/>
    </source>
</evidence>
<dbReference type="KEGG" id="thas:C6Y53_07510"/>
<feature type="chain" id="PRO_5015571338" evidence="1">
    <location>
        <begin position="21"/>
        <end position="264"/>
    </location>
</feature>
<gene>
    <name evidence="2" type="ORF">C6Y53_07510</name>
</gene>
<feature type="signal peptide" evidence="1">
    <location>
        <begin position="1"/>
        <end position="20"/>
    </location>
</feature>
<reference evidence="3" key="1">
    <citation type="submission" date="2018-03" db="EMBL/GenBank/DDBJ databases">
        <title>Genomic analysis of the strain SH-1 isolated from shrimp intestine.</title>
        <authorList>
            <person name="Kim Y.-S."/>
            <person name="Kim S.-E."/>
            <person name="Kim K.-H."/>
        </authorList>
    </citation>
    <scope>NUCLEOTIDE SEQUENCE [LARGE SCALE GENOMIC DNA]</scope>
    <source>
        <strain evidence="3">SH-1</strain>
    </source>
</reference>
<evidence type="ECO:0000313" key="2">
    <source>
        <dbReference type="EMBL" id="AVO37563.1"/>
    </source>
</evidence>
<proteinExistence type="predicted"/>
<dbReference type="RefSeq" id="WP_106471881.1">
    <property type="nucleotide sequence ID" value="NZ_CP027665.1"/>
</dbReference>
<accession>A0A2S0MPC1</accession>